<reference evidence="2" key="1">
    <citation type="submission" date="2006-10" db="EMBL/GenBank/DDBJ databases">
        <authorList>
            <person name="Amadeo P."/>
            <person name="Zhao Q."/>
            <person name="Wortman J."/>
            <person name="Fraser-Liggett C."/>
            <person name="Carlton J."/>
        </authorList>
    </citation>
    <scope>NUCLEOTIDE SEQUENCE</scope>
    <source>
        <strain evidence="2">G3</strain>
    </source>
</reference>
<protein>
    <submittedName>
        <fullName evidence="2">Major Facilitator Superfamily protein</fullName>
    </submittedName>
</protein>
<keyword evidence="1" id="KW-0472">Membrane</keyword>
<dbReference type="VEuPathDB" id="TrichDB:TVAGG3_0292780"/>
<feature type="transmembrane region" description="Helical" evidence="1">
    <location>
        <begin position="144"/>
        <end position="167"/>
    </location>
</feature>
<dbReference type="GO" id="GO:0005886">
    <property type="term" value="C:plasma membrane"/>
    <property type="evidence" value="ECO:0000318"/>
    <property type="project" value="GO_Central"/>
</dbReference>
<dbReference type="InParanoid" id="A2D9M3"/>
<name>A2D9M3_TRIV3</name>
<dbReference type="EMBL" id="DS113181">
    <property type="protein sequence ID" value="EAY22879.1"/>
    <property type="molecule type" value="Genomic_DNA"/>
</dbReference>
<dbReference type="Gene3D" id="1.20.1250.20">
    <property type="entry name" value="MFS general substrate transporter like domains"/>
    <property type="match status" value="2"/>
</dbReference>
<dbReference type="Proteomes" id="UP000001542">
    <property type="component" value="Unassembled WGS sequence"/>
</dbReference>
<keyword evidence="3" id="KW-1185">Reference proteome</keyword>
<feature type="transmembrane region" description="Helical" evidence="1">
    <location>
        <begin position="21"/>
        <end position="41"/>
    </location>
</feature>
<feature type="transmembrane region" description="Helical" evidence="1">
    <location>
        <begin position="187"/>
        <end position="206"/>
    </location>
</feature>
<dbReference type="KEGG" id="tva:5468438"/>
<feature type="transmembrane region" description="Helical" evidence="1">
    <location>
        <begin position="233"/>
        <end position="252"/>
    </location>
</feature>
<dbReference type="InterPro" id="IPR036259">
    <property type="entry name" value="MFS_trans_sf"/>
</dbReference>
<dbReference type="SUPFAM" id="SSF103473">
    <property type="entry name" value="MFS general substrate transporter"/>
    <property type="match status" value="1"/>
</dbReference>
<evidence type="ECO:0000256" key="1">
    <source>
        <dbReference type="SAM" id="Phobius"/>
    </source>
</evidence>
<dbReference type="InterPro" id="IPR050327">
    <property type="entry name" value="Proton-linked_MCT"/>
</dbReference>
<dbReference type="Pfam" id="PF07690">
    <property type="entry name" value="MFS_1"/>
    <property type="match status" value="1"/>
</dbReference>
<dbReference type="OMA" id="NHRREEY"/>
<proteinExistence type="predicted"/>
<feature type="transmembrane region" description="Helical" evidence="1">
    <location>
        <begin position="305"/>
        <end position="324"/>
    </location>
</feature>
<dbReference type="GO" id="GO:0022857">
    <property type="term" value="F:transmembrane transporter activity"/>
    <property type="evidence" value="ECO:0000318"/>
    <property type="project" value="GO_Central"/>
</dbReference>
<feature type="transmembrane region" description="Helical" evidence="1">
    <location>
        <begin position="330"/>
        <end position="351"/>
    </location>
</feature>
<keyword evidence="1" id="KW-1133">Transmembrane helix</keyword>
<dbReference type="OrthoDB" id="10528187at2759"/>
<dbReference type="InterPro" id="IPR011701">
    <property type="entry name" value="MFS"/>
</dbReference>
<evidence type="ECO:0000313" key="3">
    <source>
        <dbReference type="Proteomes" id="UP000001542"/>
    </source>
</evidence>
<evidence type="ECO:0000313" key="2">
    <source>
        <dbReference type="EMBL" id="EAY22879.1"/>
    </source>
</evidence>
<sequence>MGQVNQEPLLITNTDGTPKSNIPWFSALILLSIVSFSTGSINIFGSLKDNFHKDLGFNETFASVMISIGTTLMYFTLPAGIFMDKFGDTITLICSIVFMVIGYLVIFFIPGHVVFCIFFFIAAFGCSSCFISILQIALSRNPKFVGISVSIVSSSLSLAAGLLSRLFNVGQKVFKNTNEFEAGLKLISMFVILVSSILTLIAYFLYRNYQAPTANKASSSSSFKLGVLKDYRLYLLLFTMMFCVTDGMLVILSGTDFWKAYTPNGEGYAMKWLILFSILNMVFTILLSSLFDLLMNKWNIIRTKIFGVIWMIFALIPVLIGIVFCSAHSITGFGIIFSLLGIPFGLGLTMIPAMTSDLFGNSMYGFAFGVVQFGSITSTLSILSITGSLKKTGLTVLLFVVAAINFILGGIIFSLKNRSSFAKFEESSQNDA</sequence>
<dbReference type="PANTHER" id="PTHR11360:SF304">
    <property type="entry name" value="MFS DOMAIN-CONTAINING PROTEIN"/>
    <property type="match status" value="1"/>
</dbReference>
<gene>
    <name evidence="2" type="ORF">TVAG_076260</name>
</gene>
<accession>A2D9M3</accession>
<feature type="transmembrane region" description="Helical" evidence="1">
    <location>
        <begin position="392"/>
        <end position="415"/>
    </location>
</feature>
<reference evidence="2" key="2">
    <citation type="journal article" date="2007" name="Science">
        <title>Draft genome sequence of the sexually transmitted pathogen Trichomonas vaginalis.</title>
        <authorList>
            <person name="Carlton J.M."/>
            <person name="Hirt R.P."/>
            <person name="Silva J.C."/>
            <person name="Delcher A.L."/>
            <person name="Schatz M."/>
            <person name="Zhao Q."/>
            <person name="Wortman J.R."/>
            <person name="Bidwell S.L."/>
            <person name="Alsmark U.C.M."/>
            <person name="Besteiro S."/>
            <person name="Sicheritz-Ponten T."/>
            <person name="Noel C.J."/>
            <person name="Dacks J.B."/>
            <person name="Foster P.G."/>
            <person name="Simillion C."/>
            <person name="Van de Peer Y."/>
            <person name="Miranda-Saavedra D."/>
            <person name="Barton G.J."/>
            <person name="Westrop G.D."/>
            <person name="Mueller S."/>
            <person name="Dessi D."/>
            <person name="Fiori P.L."/>
            <person name="Ren Q."/>
            <person name="Paulsen I."/>
            <person name="Zhang H."/>
            <person name="Bastida-Corcuera F.D."/>
            <person name="Simoes-Barbosa A."/>
            <person name="Brown M.T."/>
            <person name="Hayes R.D."/>
            <person name="Mukherjee M."/>
            <person name="Okumura C.Y."/>
            <person name="Schneider R."/>
            <person name="Smith A.J."/>
            <person name="Vanacova S."/>
            <person name="Villalvazo M."/>
            <person name="Haas B.J."/>
            <person name="Pertea M."/>
            <person name="Feldblyum T.V."/>
            <person name="Utterback T.R."/>
            <person name="Shu C.L."/>
            <person name="Osoegawa K."/>
            <person name="de Jong P.J."/>
            <person name="Hrdy I."/>
            <person name="Horvathova L."/>
            <person name="Zubacova Z."/>
            <person name="Dolezal P."/>
            <person name="Malik S.B."/>
            <person name="Logsdon J.M. Jr."/>
            <person name="Henze K."/>
            <person name="Gupta A."/>
            <person name="Wang C.C."/>
            <person name="Dunne R.L."/>
            <person name="Upcroft J.A."/>
            <person name="Upcroft P."/>
            <person name="White O."/>
            <person name="Salzberg S.L."/>
            <person name="Tang P."/>
            <person name="Chiu C.-H."/>
            <person name="Lee Y.-S."/>
            <person name="Embley T.M."/>
            <person name="Coombs G.H."/>
            <person name="Mottram J.C."/>
            <person name="Tachezy J."/>
            <person name="Fraser-Liggett C.M."/>
            <person name="Johnson P.J."/>
        </authorList>
    </citation>
    <scope>NUCLEOTIDE SEQUENCE [LARGE SCALE GENOMIC DNA]</scope>
    <source>
        <strain evidence="2">G3</strain>
    </source>
</reference>
<dbReference type="PANTHER" id="PTHR11360">
    <property type="entry name" value="MONOCARBOXYLATE TRANSPORTER"/>
    <property type="match status" value="1"/>
</dbReference>
<dbReference type="AlphaFoldDB" id="A2D9M3"/>
<dbReference type="RefSeq" id="XP_001583865.1">
    <property type="nucleotide sequence ID" value="XM_001583815.1"/>
</dbReference>
<organism evidence="2 3">
    <name type="scientific">Trichomonas vaginalis (strain ATCC PRA-98 / G3)</name>
    <dbReference type="NCBI Taxonomy" id="412133"/>
    <lineage>
        <taxon>Eukaryota</taxon>
        <taxon>Metamonada</taxon>
        <taxon>Parabasalia</taxon>
        <taxon>Trichomonadida</taxon>
        <taxon>Trichomonadidae</taxon>
        <taxon>Trichomonas</taxon>
    </lineage>
</organism>
<feature type="transmembrane region" description="Helical" evidence="1">
    <location>
        <begin position="90"/>
        <end position="111"/>
    </location>
</feature>
<feature type="transmembrane region" description="Helical" evidence="1">
    <location>
        <begin position="117"/>
        <end position="137"/>
    </location>
</feature>
<feature type="transmembrane region" description="Helical" evidence="1">
    <location>
        <begin position="363"/>
        <end position="386"/>
    </location>
</feature>
<keyword evidence="1" id="KW-0812">Transmembrane</keyword>
<feature type="transmembrane region" description="Helical" evidence="1">
    <location>
        <begin position="61"/>
        <end position="83"/>
    </location>
</feature>
<feature type="transmembrane region" description="Helical" evidence="1">
    <location>
        <begin position="272"/>
        <end position="293"/>
    </location>
</feature>
<dbReference type="VEuPathDB" id="TrichDB:TVAG_076260"/>